<dbReference type="Pfam" id="PF06527">
    <property type="entry name" value="TniQ"/>
    <property type="match status" value="1"/>
</dbReference>
<gene>
    <name evidence="2" type="ORF">DL239_08955</name>
</gene>
<reference evidence="2 3" key="1">
    <citation type="submission" date="2018-05" db="EMBL/GenBank/DDBJ databases">
        <authorList>
            <person name="Zhang Y.-J."/>
        </authorList>
    </citation>
    <scope>NUCLEOTIDE SEQUENCE [LARGE SCALE GENOMIC DNA]</scope>
    <source>
        <strain evidence="2 3">CY04</strain>
    </source>
</reference>
<proteinExistence type="predicted"/>
<feature type="domain" description="TniQ" evidence="1">
    <location>
        <begin position="58"/>
        <end position="193"/>
    </location>
</feature>
<name>A0ABX0W643_9RHOB</name>
<keyword evidence="3" id="KW-1185">Reference proteome</keyword>
<organism evidence="2 3">
    <name type="scientific">Parasedimentitalea denitrificans</name>
    <dbReference type="NCBI Taxonomy" id="2211118"/>
    <lineage>
        <taxon>Bacteria</taxon>
        <taxon>Pseudomonadati</taxon>
        <taxon>Pseudomonadota</taxon>
        <taxon>Alphaproteobacteria</taxon>
        <taxon>Rhodobacterales</taxon>
        <taxon>Paracoccaceae</taxon>
        <taxon>Parasedimentitalea</taxon>
    </lineage>
</organism>
<dbReference type="EMBL" id="QHLQ01000007">
    <property type="protein sequence ID" value="NIZ61104.1"/>
    <property type="molecule type" value="Genomic_DNA"/>
</dbReference>
<evidence type="ECO:0000259" key="1">
    <source>
        <dbReference type="Pfam" id="PF06527"/>
    </source>
</evidence>
<evidence type="ECO:0000313" key="3">
    <source>
        <dbReference type="Proteomes" id="UP001429564"/>
    </source>
</evidence>
<accession>A0ABX0W643</accession>
<dbReference type="Proteomes" id="UP001429564">
    <property type="component" value="Unassembled WGS sequence"/>
</dbReference>
<comment type="caution">
    <text evidence="2">The sequence shown here is derived from an EMBL/GenBank/DDBJ whole genome shotgun (WGS) entry which is preliminary data.</text>
</comment>
<sequence length="660" mass="73599">MEVSFVRSADFHGQRSARLLTALSANNTTLMEASLSAFDRLMLGSYLSPMKDNSFISPLHTSPREREPAFAFMSRLAAIGSTSVVEFGQDVELPFADALKGETSVLKGLSSLSGAHLPAIEDWTPAVDGDAKRSLHGHRFPARPMLTSEVRGCPCCLREDIAGSSLPPHRAMTFRSHWLIHHVSLCLRHGRQLVVLWKVAAPTQRYDTAAQFRLIADQVISGALQGEEREPTDFEIWFDKRLEGKPHAATWLDEHPLHAAAVFCRLLGTALLKLQGIHLSQIAPGSDWGCYQMGFEVARHGEQAVLKALQKLNRLAEPRHGPKAVFPMLYDRLTHDHKEDPDFTPFRKLLGKHLRASWPLGPGDDLLGTPVTVRTLHSVRTAAEETGVDVRRLRKMLEASTMIDPNLPDSWAVFDAAEAKPMLSSLVDFMSAKEFFETFHIGRSQFNLLVKDGILQPALKDVDSKHVWDPRDGRAFLDRLLVGAETIQQAQHGWEKIAKSAQRLKLRPGDIIRAICDGRIHRVARNAQFDGYAAVHVYHDEVAQILAQDQPSAMSLRLFAETVGLGNPVYLSRLVRDGHVSTTEMRNPRTKAMQRFIAPHDAAAFHNRFVTLRVISKAKGTSWQSLSHHLRRAGVMPFSTDNADYGNIYLKKDVEAVLAD</sequence>
<evidence type="ECO:0000313" key="2">
    <source>
        <dbReference type="EMBL" id="NIZ61104.1"/>
    </source>
</evidence>
<dbReference type="InterPro" id="IPR009492">
    <property type="entry name" value="TniQ"/>
</dbReference>
<protein>
    <recommendedName>
        <fullName evidence="1">TniQ domain-containing protein</fullName>
    </recommendedName>
</protein>